<sequence>MPIDILMPALSPTMTEGKLAKWLKKEGDPVKSGDVLAEIETDKATMEVEAVDEGTLAKILIAEGTDGVAVNTPIAVLVEEGEDISAAASGGGAKPAPQPQAKATDAPQPQKVDAGHREGTSGPQDNALTPKPGQTATGPVGGASPSLPQGGEPTAAAPAQSGGGDQGDRVFASPLARRMAQQAGLDLTGIQGSGPQGRIVKADVEAALAKGPSAKPAAKTDAAPAAAAPAPQAKAPSPAPAAPPRGIDAKDMADKLGMKYKVLPNTGMRKTIAKRLTEAWQTIPHFGLTVDCEIDRLLALRTELNERSGEKISVNDFVVKAVAVALRKFPAANVSWHEDGILQYEQVDVSVAVSTDGGLITPIVRNADQKGLSAISAEVKALAAKARDGKLKPEEFQGGTFSVSNLGMFGIKGFTSIINPPQACILSVGAGEKRPVVKGDALAIATVMTLTLTVDHRAVDGAVGAQYLKLLKGLIEDPITLML</sequence>
<dbReference type="KEGG" id="acru:HHL28_06975"/>
<dbReference type="EMBL" id="CP051775">
    <property type="protein sequence ID" value="QJE72867.1"/>
    <property type="molecule type" value="Genomic_DNA"/>
</dbReference>
<dbReference type="InterPro" id="IPR003016">
    <property type="entry name" value="2-oxoA_DH_lipoyl-BS"/>
</dbReference>
<evidence type="ECO:0000256" key="3">
    <source>
        <dbReference type="ARBA" id="ARBA00022679"/>
    </source>
</evidence>
<evidence type="ECO:0000259" key="11">
    <source>
        <dbReference type="PROSITE" id="PS51826"/>
    </source>
</evidence>
<dbReference type="CDD" id="cd06849">
    <property type="entry name" value="lipoyl_domain"/>
    <property type="match status" value="1"/>
</dbReference>
<dbReference type="PROSITE" id="PS50968">
    <property type="entry name" value="BIOTINYL_LIPOYL"/>
    <property type="match status" value="1"/>
</dbReference>
<dbReference type="Gene3D" id="4.10.320.10">
    <property type="entry name" value="E3-binding domain"/>
    <property type="match status" value="1"/>
</dbReference>
<keyword evidence="4 8" id="KW-0450">Lipoyl</keyword>
<keyword evidence="5 8" id="KW-0012">Acyltransferase</keyword>
<evidence type="ECO:0000259" key="10">
    <source>
        <dbReference type="PROSITE" id="PS50968"/>
    </source>
</evidence>
<keyword evidence="12" id="KW-0670">Pyruvate</keyword>
<evidence type="ECO:0000256" key="5">
    <source>
        <dbReference type="ARBA" id="ARBA00023315"/>
    </source>
</evidence>
<evidence type="ECO:0000313" key="12">
    <source>
        <dbReference type="EMBL" id="QJE72867.1"/>
    </source>
</evidence>
<dbReference type="NCBIfam" id="TIGR01349">
    <property type="entry name" value="PDHac_trf_mito"/>
    <property type="match status" value="1"/>
</dbReference>
<gene>
    <name evidence="12" type="ORF">HHL28_06975</name>
</gene>
<protein>
    <recommendedName>
        <fullName evidence="8">Acetyltransferase component of pyruvate dehydrogenase complex</fullName>
        <ecNumber evidence="8">2.3.1.12</ecNumber>
    </recommendedName>
</protein>
<evidence type="ECO:0000256" key="2">
    <source>
        <dbReference type="ARBA" id="ARBA00011484"/>
    </source>
</evidence>
<dbReference type="AlphaFoldDB" id="A0A858R638"/>
<evidence type="ECO:0000256" key="4">
    <source>
        <dbReference type="ARBA" id="ARBA00022823"/>
    </source>
</evidence>
<comment type="function">
    <text evidence="6">The pyruvate dehydrogenase complex catalyzes the overall conversion of pyruvate to acetyl-CoA and CO(2). It contains multiple copies of three enzymatic components: pyruvate dehydrogenase (E1), dihydrolipoamide acetyltransferase (E2) and lipoamide dehydrogenase (E3).</text>
</comment>
<feature type="domain" description="Peripheral subunit-binding (PSBD)" evidence="11">
    <location>
        <begin position="171"/>
        <end position="208"/>
    </location>
</feature>
<dbReference type="InterPro" id="IPR001078">
    <property type="entry name" value="2-oxoacid_DH_actylTfrase"/>
</dbReference>
<dbReference type="SUPFAM" id="SSF47005">
    <property type="entry name" value="Peripheral subunit-binding domain of 2-oxo acid dehydrogenase complex"/>
    <property type="match status" value="1"/>
</dbReference>
<name>A0A858R638_9PROT</name>
<dbReference type="InterPro" id="IPR036625">
    <property type="entry name" value="E3-bd_dom_sf"/>
</dbReference>
<evidence type="ECO:0000313" key="13">
    <source>
        <dbReference type="Proteomes" id="UP000501891"/>
    </source>
</evidence>
<dbReference type="Gene3D" id="3.30.559.10">
    <property type="entry name" value="Chloramphenicol acetyltransferase-like domain"/>
    <property type="match status" value="1"/>
</dbReference>
<dbReference type="InterPro" id="IPR004167">
    <property type="entry name" value="PSBD"/>
</dbReference>
<feature type="region of interest" description="Disordered" evidence="9">
    <location>
        <begin position="86"/>
        <end position="170"/>
    </location>
</feature>
<reference evidence="12" key="1">
    <citation type="submission" date="2020-04" db="EMBL/GenBank/DDBJ databases">
        <title>A desert anoxygenic phototrophic bacterium fixes CO2 using RubisCO under aerobic conditions.</title>
        <authorList>
            <person name="Tang K."/>
        </authorList>
    </citation>
    <scope>NUCLEOTIDE SEQUENCE [LARGE SCALE GENOMIC DNA]</scope>
    <source>
        <strain evidence="12">MIMtkB3</strain>
    </source>
</reference>
<evidence type="ECO:0000256" key="6">
    <source>
        <dbReference type="ARBA" id="ARBA00025211"/>
    </source>
</evidence>
<dbReference type="GO" id="GO:0004742">
    <property type="term" value="F:dihydrolipoyllysine-residue acetyltransferase activity"/>
    <property type="evidence" value="ECO:0007669"/>
    <property type="project" value="UniProtKB-UniRule"/>
</dbReference>
<dbReference type="InterPro" id="IPR000089">
    <property type="entry name" value="Biotin_lipoyl"/>
</dbReference>
<feature type="compositionally biased region" description="Polar residues" evidence="9">
    <location>
        <begin position="121"/>
        <end position="137"/>
    </location>
</feature>
<accession>A0A858R638</accession>
<dbReference type="Pfam" id="PF02817">
    <property type="entry name" value="E3_binding"/>
    <property type="match status" value="1"/>
</dbReference>
<evidence type="ECO:0000256" key="9">
    <source>
        <dbReference type="SAM" id="MobiDB-lite"/>
    </source>
</evidence>
<keyword evidence="3 8" id="KW-0808">Transferase</keyword>
<dbReference type="InterPro" id="IPR011053">
    <property type="entry name" value="Single_hybrid_motif"/>
</dbReference>
<comment type="similarity">
    <text evidence="1 8">Belongs to the 2-oxoacid dehydrogenase family.</text>
</comment>
<dbReference type="PANTHER" id="PTHR23151">
    <property type="entry name" value="DIHYDROLIPOAMIDE ACETYL/SUCCINYL-TRANSFERASE-RELATED"/>
    <property type="match status" value="1"/>
</dbReference>
<proteinExistence type="inferred from homology"/>
<dbReference type="PANTHER" id="PTHR23151:SF90">
    <property type="entry name" value="DIHYDROLIPOYLLYSINE-RESIDUE ACETYLTRANSFERASE COMPONENT OF PYRUVATE DEHYDROGENASE COMPLEX, MITOCHONDRIAL-RELATED"/>
    <property type="match status" value="1"/>
</dbReference>
<dbReference type="InterPro" id="IPR006257">
    <property type="entry name" value="LAT1"/>
</dbReference>
<dbReference type="SUPFAM" id="SSF52777">
    <property type="entry name" value="CoA-dependent acyltransferases"/>
    <property type="match status" value="1"/>
</dbReference>
<comment type="subunit">
    <text evidence="2">Forms a 24-polypeptide structural core with octahedral symmetry.</text>
</comment>
<dbReference type="GO" id="GO:0006086">
    <property type="term" value="P:pyruvate decarboxylation to acetyl-CoA"/>
    <property type="evidence" value="ECO:0007669"/>
    <property type="project" value="InterPro"/>
</dbReference>
<comment type="cofactor">
    <cofactor evidence="8">
        <name>(R)-lipoate</name>
        <dbReference type="ChEBI" id="CHEBI:83088"/>
    </cofactor>
    <text evidence="8">Binds 1 lipoyl cofactor covalently.</text>
</comment>
<dbReference type="Gene3D" id="2.40.50.100">
    <property type="match status" value="1"/>
</dbReference>
<feature type="compositionally biased region" description="Low complexity" evidence="9">
    <location>
        <begin position="99"/>
        <end position="111"/>
    </location>
</feature>
<dbReference type="Proteomes" id="UP000501891">
    <property type="component" value="Chromosome"/>
</dbReference>
<dbReference type="EC" id="2.3.1.12" evidence="8"/>
<dbReference type="Pfam" id="PF00364">
    <property type="entry name" value="Biotin_lipoyl"/>
    <property type="match status" value="1"/>
</dbReference>
<dbReference type="Pfam" id="PF00198">
    <property type="entry name" value="2-oxoacid_dh"/>
    <property type="match status" value="1"/>
</dbReference>
<dbReference type="GO" id="GO:0045254">
    <property type="term" value="C:pyruvate dehydrogenase complex"/>
    <property type="evidence" value="ECO:0007669"/>
    <property type="project" value="UniProtKB-UniRule"/>
</dbReference>
<dbReference type="PROSITE" id="PS00189">
    <property type="entry name" value="LIPOYL"/>
    <property type="match status" value="1"/>
</dbReference>
<feature type="compositionally biased region" description="Low complexity" evidence="9">
    <location>
        <begin position="212"/>
        <end position="236"/>
    </location>
</feature>
<organism evidence="12 13">
    <name type="scientific">Aerophototrophica crusticola</name>
    <dbReference type="NCBI Taxonomy" id="1709002"/>
    <lineage>
        <taxon>Bacteria</taxon>
        <taxon>Pseudomonadati</taxon>
        <taxon>Pseudomonadota</taxon>
        <taxon>Alphaproteobacteria</taxon>
        <taxon>Rhodospirillales</taxon>
        <taxon>Rhodospirillaceae</taxon>
        <taxon>Aerophototrophica</taxon>
    </lineage>
</organism>
<evidence type="ECO:0000256" key="1">
    <source>
        <dbReference type="ARBA" id="ARBA00007317"/>
    </source>
</evidence>
<dbReference type="InterPro" id="IPR045257">
    <property type="entry name" value="E2/Pdx1"/>
</dbReference>
<dbReference type="SUPFAM" id="SSF51230">
    <property type="entry name" value="Single hybrid motif"/>
    <property type="match status" value="1"/>
</dbReference>
<feature type="domain" description="Lipoyl-binding" evidence="10">
    <location>
        <begin position="2"/>
        <end position="78"/>
    </location>
</feature>
<feature type="region of interest" description="Disordered" evidence="9">
    <location>
        <begin position="211"/>
        <end position="248"/>
    </location>
</feature>
<evidence type="ECO:0000256" key="7">
    <source>
        <dbReference type="ARBA" id="ARBA00048370"/>
    </source>
</evidence>
<comment type="catalytic activity">
    <reaction evidence="7 8">
        <text>N(6)-[(R)-dihydrolipoyl]-L-lysyl-[protein] + acetyl-CoA = N(6)-[(R)-S(8)-acetyldihydrolipoyl]-L-lysyl-[protein] + CoA</text>
        <dbReference type="Rhea" id="RHEA:17017"/>
        <dbReference type="Rhea" id="RHEA-COMP:10475"/>
        <dbReference type="Rhea" id="RHEA-COMP:10478"/>
        <dbReference type="ChEBI" id="CHEBI:57287"/>
        <dbReference type="ChEBI" id="CHEBI:57288"/>
        <dbReference type="ChEBI" id="CHEBI:83100"/>
        <dbReference type="ChEBI" id="CHEBI:83111"/>
        <dbReference type="EC" id="2.3.1.12"/>
    </reaction>
</comment>
<evidence type="ECO:0000256" key="8">
    <source>
        <dbReference type="RuleBase" id="RU361137"/>
    </source>
</evidence>
<keyword evidence="13" id="KW-1185">Reference proteome</keyword>
<dbReference type="FunFam" id="3.30.559.10:FF:000003">
    <property type="entry name" value="Acetyltransferase component of pyruvate dehydrogenase complex"/>
    <property type="match status" value="1"/>
</dbReference>
<dbReference type="PROSITE" id="PS51826">
    <property type="entry name" value="PSBD"/>
    <property type="match status" value="1"/>
</dbReference>
<dbReference type="InterPro" id="IPR023213">
    <property type="entry name" value="CAT-like_dom_sf"/>
</dbReference>
<dbReference type="FunFam" id="2.40.50.100:FF:000010">
    <property type="entry name" value="Acetyltransferase component of pyruvate dehydrogenase complex"/>
    <property type="match status" value="1"/>
</dbReference>